<proteinExistence type="inferred from homology"/>
<dbReference type="Proteomes" id="UP000032352">
    <property type="component" value="Chromosome"/>
</dbReference>
<keyword evidence="5 9" id="KW-0812">Transmembrane</keyword>
<keyword evidence="2 9" id="KW-0813">Transport</keyword>
<evidence type="ECO:0000259" key="10">
    <source>
        <dbReference type="Pfam" id="PF04290"/>
    </source>
</evidence>
<comment type="subcellular location">
    <subcellularLocation>
        <location evidence="1 9">Cell inner membrane</location>
        <topology evidence="1 9">Multi-pass membrane protein</topology>
    </subcellularLocation>
</comment>
<accession>A0AAE9Z0A3</accession>
<dbReference type="InterPro" id="IPR007387">
    <property type="entry name" value="TRAP_DctQ"/>
</dbReference>
<evidence type="ECO:0000313" key="12">
    <source>
        <dbReference type="Proteomes" id="UP000032352"/>
    </source>
</evidence>
<sequence length="186" mass="20610">MLVNGLKNTLAVIDSFTELTGRMIAWLTLVMVLMTFVIVLLRYGFNLGWVAMQESVLYFHGIVFMLGAAYTLKADGHVRVDIFYQRFSAKNKALVNLFGGIFLLLPVVVFIFYISLDYVVISWQIMEKSSEAGGLPLVYLNKSLLLLLPVTLLLQGLAEIIRNLLFLIAGNGSGNKAEQSTAGDLL</sequence>
<comment type="function">
    <text evidence="9">Part of the tripartite ATP-independent periplasmic (TRAP) transport system.</text>
</comment>
<reference evidence="11 12" key="2">
    <citation type="journal article" date="2022" name="Mar. Drugs">
        <title>Bioassay-Guided Fractionation Leads to the Detection of Cholic Acid Generated by the Rare Thalassomonas sp.</title>
        <authorList>
            <person name="Pheiffer F."/>
            <person name="Schneider Y.K."/>
            <person name="Hansen E.H."/>
            <person name="Andersen J.H."/>
            <person name="Isaksson J."/>
            <person name="Busche T."/>
            <person name="R C."/>
            <person name="Kalinowski J."/>
            <person name="Zyl L.V."/>
            <person name="Trindade M."/>
        </authorList>
    </citation>
    <scope>NUCLEOTIDE SEQUENCE [LARGE SCALE GENOMIC DNA]</scope>
    <source>
        <strain evidence="11 12">XOM25</strain>
    </source>
</reference>
<evidence type="ECO:0000256" key="4">
    <source>
        <dbReference type="ARBA" id="ARBA00022519"/>
    </source>
</evidence>
<evidence type="ECO:0000256" key="6">
    <source>
        <dbReference type="ARBA" id="ARBA00022989"/>
    </source>
</evidence>
<protein>
    <recommendedName>
        <fullName evidence="9">TRAP transporter small permease protein</fullName>
    </recommendedName>
</protein>
<dbReference type="AlphaFoldDB" id="A0AAE9Z0A3"/>
<evidence type="ECO:0000313" key="11">
    <source>
        <dbReference type="EMBL" id="WDE04451.1"/>
    </source>
</evidence>
<feature type="transmembrane region" description="Helical" evidence="9">
    <location>
        <begin position="23"/>
        <end position="43"/>
    </location>
</feature>
<gene>
    <name evidence="11" type="ORF">SG34_024450</name>
</gene>
<name>A0AAE9Z0A3_9GAMM</name>
<keyword evidence="7 9" id="KW-0472">Membrane</keyword>
<comment type="caution">
    <text evidence="9">Lacks conserved residue(s) required for the propagation of feature annotation.</text>
</comment>
<dbReference type="PANTHER" id="PTHR35011">
    <property type="entry name" value="2,3-DIKETO-L-GULONATE TRAP TRANSPORTER SMALL PERMEASE PROTEIN YIAM"/>
    <property type="match status" value="1"/>
</dbReference>
<dbReference type="KEGG" id="tvd:SG34_024450"/>
<feature type="transmembrane region" description="Helical" evidence="9">
    <location>
        <begin position="93"/>
        <end position="116"/>
    </location>
</feature>
<dbReference type="EMBL" id="CP059733">
    <property type="protein sequence ID" value="WDE04451.1"/>
    <property type="molecule type" value="Genomic_DNA"/>
</dbReference>
<keyword evidence="6 9" id="KW-1133">Transmembrane helix</keyword>
<dbReference type="Pfam" id="PF04290">
    <property type="entry name" value="DctQ"/>
    <property type="match status" value="1"/>
</dbReference>
<evidence type="ECO:0000256" key="2">
    <source>
        <dbReference type="ARBA" id="ARBA00022448"/>
    </source>
</evidence>
<comment type="subunit">
    <text evidence="9">The complex comprises the extracytoplasmic solute receptor protein and the two transmembrane proteins.</text>
</comment>
<evidence type="ECO:0000256" key="8">
    <source>
        <dbReference type="ARBA" id="ARBA00038436"/>
    </source>
</evidence>
<evidence type="ECO:0000256" key="1">
    <source>
        <dbReference type="ARBA" id="ARBA00004429"/>
    </source>
</evidence>
<feature type="domain" description="Tripartite ATP-independent periplasmic transporters DctQ component" evidence="10">
    <location>
        <begin position="31"/>
        <end position="164"/>
    </location>
</feature>
<keyword evidence="3" id="KW-1003">Cell membrane</keyword>
<comment type="similarity">
    <text evidence="8 9">Belongs to the TRAP transporter small permease family.</text>
</comment>
<evidence type="ECO:0000256" key="7">
    <source>
        <dbReference type="ARBA" id="ARBA00023136"/>
    </source>
</evidence>
<dbReference type="PANTHER" id="PTHR35011:SF4">
    <property type="entry name" value="SLL1102 PROTEIN"/>
    <property type="match status" value="1"/>
</dbReference>
<feature type="transmembrane region" description="Helical" evidence="9">
    <location>
        <begin position="55"/>
        <end position="72"/>
    </location>
</feature>
<evidence type="ECO:0000256" key="5">
    <source>
        <dbReference type="ARBA" id="ARBA00022692"/>
    </source>
</evidence>
<organism evidence="11 12">
    <name type="scientific">Thalassomonas viridans</name>
    <dbReference type="NCBI Taxonomy" id="137584"/>
    <lineage>
        <taxon>Bacteria</taxon>
        <taxon>Pseudomonadati</taxon>
        <taxon>Pseudomonadota</taxon>
        <taxon>Gammaproteobacteria</taxon>
        <taxon>Alteromonadales</taxon>
        <taxon>Colwelliaceae</taxon>
        <taxon>Thalassomonas</taxon>
    </lineage>
</organism>
<dbReference type="InterPro" id="IPR055348">
    <property type="entry name" value="DctQ"/>
</dbReference>
<dbReference type="RefSeq" id="WP_053047301.1">
    <property type="nucleotide sequence ID" value="NZ_CP059733.1"/>
</dbReference>
<keyword evidence="4 9" id="KW-0997">Cell inner membrane</keyword>
<evidence type="ECO:0000256" key="9">
    <source>
        <dbReference type="RuleBase" id="RU369079"/>
    </source>
</evidence>
<evidence type="ECO:0000256" key="3">
    <source>
        <dbReference type="ARBA" id="ARBA00022475"/>
    </source>
</evidence>
<reference evidence="11 12" key="1">
    <citation type="journal article" date="2015" name="Genome Announc.">
        <title>Draft Genome Sequences of Marine Isolates of Thalassomonas viridans and Thalassomonas actiniarum.</title>
        <authorList>
            <person name="Olonade I."/>
            <person name="van Zyl L.J."/>
            <person name="Trindade M."/>
        </authorList>
    </citation>
    <scope>NUCLEOTIDE SEQUENCE [LARGE SCALE GENOMIC DNA]</scope>
    <source>
        <strain evidence="11 12">XOM25</strain>
    </source>
</reference>
<keyword evidence="12" id="KW-1185">Reference proteome</keyword>
<dbReference type="GO" id="GO:0005886">
    <property type="term" value="C:plasma membrane"/>
    <property type="evidence" value="ECO:0007669"/>
    <property type="project" value="UniProtKB-SubCell"/>
</dbReference>
<dbReference type="GO" id="GO:0022857">
    <property type="term" value="F:transmembrane transporter activity"/>
    <property type="evidence" value="ECO:0007669"/>
    <property type="project" value="UniProtKB-UniRule"/>
</dbReference>